<dbReference type="PROSITE" id="PS00211">
    <property type="entry name" value="ABC_TRANSPORTER_1"/>
    <property type="match status" value="1"/>
</dbReference>
<dbReference type="InterPro" id="IPR003593">
    <property type="entry name" value="AAA+_ATPase"/>
</dbReference>
<dbReference type="SUPFAM" id="SSF50331">
    <property type="entry name" value="MOP-like"/>
    <property type="match status" value="1"/>
</dbReference>
<evidence type="ECO:0000256" key="1">
    <source>
        <dbReference type="ARBA" id="ARBA00005417"/>
    </source>
</evidence>
<reference evidence="6" key="2">
    <citation type="submission" date="2020-09" db="EMBL/GenBank/DDBJ databases">
        <authorList>
            <person name="Sun Q."/>
            <person name="Kim S."/>
        </authorList>
    </citation>
    <scope>NUCLEOTIDE SEQUENCE</scope>
    <source>
        <strain evidence="6">KCTC 32296</strain>
    </source>
</reference>
<dbReference type="GO" id="GO:0016887">
    <property type="term" value="F:ATP hydrolysis activity"/>
    <property type="evidence" value="ECO:0007669"/>
    <property type="project" value="InterPro"/>
</dbReference>
<dbReference type="InterPro" id="IPR017871">
    <property type="entry name" value="ABC_transporter-like_CS"/>
</dbReference>
<name>A0A918QBR5_9CAUL</name>
<dbReference type="Proteomes" id="UP000662572">
    <property type="component" value="Unassembled WGS sequence"/>
</dbReference>
<dbReference type="InterPro" id="IPR015855">
    <property type="entry name" value="ABC_transpr_MalK-like"/>
</dbReference>
<dbReference type="FunFam" id="3.40.50.300:FF:000042">
    <property type="entry name" value="Maltose/maltodextrin ABC transporter, ATP-binding protein"/>
    <property type="match status" value="1"/>
</dbReference>
<dbReference type="Gene3D" id="2.40.50.100">
    <property type="match status" value="1"/>
</dbReference>
<feature type="domain" description="ABC transporter" evidence="5">
    <location>
        <begin position="4"/>
        <end position="234"/>
    </location>
</feature>
<dbReference type="PANTHER" id="PTHR43875">
    <property type="entry name" value="MALTODEXTRIN IMPORT ATP-BINDING PROTEIN MSMX"/>
    <property type="match status" value="1"/>
</dbReference>
<dbReference type="AlphaFoldDB" id="A0A918QBR5"/>
<dbReference type="PANTHER" id="PTHR43875:SF3">
    <property type="entry name" value="MALTOSE_MALTODEXTRIN IMPORT ATP-BINDING PROTEIN MALK"/>
    <property type="match status" value="1"/>
</dbReference>
<evidence type="ECO:0000313" key="7">
    <source>
        <dbReference type="Proteomes" id="UP000662572"/>
    </source>
</evidence>
<evidence type="ECO:0000259" key="5">
    <source>
        <dbReference type="PROSITE" id="PS50893"/>
    </source>
</evidence>
<dbReference type="GO" id="GO:1990060">
    <property type="term" value="C:maltose transport complex"/>
    <property type="evidence" value="ECO:0007669"/>
    <property type="project" value="TreeGrafter"/>
</dbReference>
<dbReference type="InterPro" id="IPR012340">
    <property type="entry name" value="NA-bd_OB-fold"/>
</dbReference>
<comment type="similarity">
    <text evidence="1">Belongs to the ABC transporter superfamily.</text>
</comment>
<dbReference type="SUPFAM" id="SSF52540">
    <property type="entry name" value="P-loop containing nucleoside triphosphate hydrolases"/>
    <property type="match status" value="1"/>
</dbReference>
<keyword evidence="4 6" id="KW-0067">ATP-binding</keyword>
<dbReference type="InterPro" id="IPR003439">
    <property type="entry name" value="ABC_transporter-like_ATP-bd"/>
</dbReference>
<proteinExistence type="inferred from homology"/>
<evidence type="ECO:0000256" key="3">
    <source>
        <dbReference type="ARBA" id="ARBA00022741"/>
    </source>
</evidence>
<dbReference type="Gene3D" id="3.40.50.300">
    <property type="entry name" value="P-loop containing nucleotide triphosphate hydrolases"/>
    <property type="match status" value="1"/>
</dbReference>
<protein>
    <submittedName>
        <fullName evidence="6">ABC transporter ATP-binding protein</fullName>
    </submittedName>
</protein>
<gene>
    <name evidence="6" type="ORF">GCM10011273_26420</name>
</gene>
<dbReference type="Pfam" id="PF00005">
    <property type="entry name" value="ABC_tran"/>
    <property type="match status" value="1"/>
</dbReference>
<evidence type="ECO:0000313" key="6">
    <source>
        <dbReference type="EMBL" id="GGZ38531.1"/>
    </source>
</evidence>
<reference evidence="6" key="1">
    <citation type="journal article" date="2014" name="Int. J. Syst. Evol. Microbiol.">
        <title>Complete genome sequence of Corynebacterium casei LMG S-19264T (=DSM 44701T), isolated from a smear-ripened cheese.</title>
        <authorList>
            <consortium name="US DOE Joint Genome Institute (JGI-PGF)"/>
            <person name="Walter F."/>
            <person name="Albersmeier A."/>
            <person name="Kalinowski J."/>
            <person name="Ruckert C."/>
        </authorList>
    </citation>
    <scope>NUCLEOTIDE SEQUENCE</scope>
    <source>
        <strain evidence="6">KCTC 32296</strain>
    </source>
</reference>
<dbReference type="InterPro" id="IPR027417">
    <property type="entry name" value="P-loop_NTPase"/>
</dbReference>
<dbReference type="EMBL" id="BMZB01000003">
    <property type="protein sequence ID" value="GGZ38531.1"/>
    <property type="molecule type" value="Genomic_DNA"/>
</dbReference>
<evidence type="ECO:0000256" key="2">
    <source>
        <dbReference type="ARBA" id="ARBA00022448"/>
    </source>
</evidence>
<comment type="caution">
    <text evidence="6">The sequence shown here is derived from an EMBL/GenBank/DDBJ whole genome shotgun (WGS) entry which is preliminary data.</text>
</comment>
<dbReference type="InterPro" id="IPR047641">
    <property type="entry name" value="ABC_transpr_MalK/UgpC-like"/>
</dbReference>
<dbReference type="InterPro" id="IPR013611">
    <property type="entry name" value="Transp-assoc_OB_typ2"/>
</dbReference>
<keyword evidence="3" id="KW-0547">Nucleotide-binding</keyword>
<organism evidence="6 7">
    <name type="scientific">Asticcacaulis endophyticus</name>
    <dbReference type="NCBI Taxonomy" id="1395890"/>
    <lineage>
        <taxon>Bacteria</taxon>
        <taxon>Pseudomonadati</taxon>
        <taxon>Pseudomonadota</taxon>
        <taxon>Alphaproteobacteria</taxon>
        <taxon>Caulobacterales</taxon>
        <taxon>Caulobacteraceae</taxon>
        <taxon>Asticcacaulis</taxon>
    </lineage>
</organism>
<dbReference type="Gene3D" id="2.40.50.140">
    <property type="entry name" value="Nucleic acid-binding proteins"/>
    <property type="match status" value="1"/>
</dbReference>
<dbReference type="GO" id="GO:0015423">
    <property type="term" value="F:ABC-type maltose transporter activity"/>
    <property type="evidence" value="ECO:0007669"/>
    <property type="project" value="TreeGrafter"/>
</dbReference>
<dbReference type="NCBIfam" id="NF008653">
    <property type="entry name" value="PRK11650.1"/>
    <property type="match status" value="1"/>
</dbReference>
<dbReference type="InterPro" id="IPR008995">
    <property type="entry name" value="Mo/tungstate-bd_C_term_dom"/>
</dbReference>
<keyword evidence="2" id="KW-0813">Transport</keyword>
<dbReference type="SMART" id="SM00382">
    <property type="entry name" value="AAA"/>
    <property type="match status" value="1"/>
</dbReference>
<dbReference type="GO" id="GO:0005524">
    <property type="term" value="F:ATP binding"/>
    <property type="evidence" value="ECO:0007669"/>
    <property type="project" value="UniProtKB-KW"/>
</dbReference>
<accession>A0A918QBR5</accession>
<keyword evidence="7" id="KW-1185">Reference proteome</keyword>
<dbReference type="RefSeq" id="WP_189487334.1">
    <property type="nucleotide sequence ID" value="NZ_BMZB01000003.1"/>
</dbReference>
<dbReference type="CDD" id="cd03301">
    <property type="entry name" value="ABC_MalK_N"/>
    <property type="match status" value="1"/>
</dbReference>
<dbReference type="Pfam" id="PF08402">
    <property type="entry name" value="TOBE_2"/>
    <property type="match status" value="1"/>
</dbReference>
<dbReference type="PROSITE" id="PS50893">
    <property type="entry name" value="ABC_TRANSPORTER_2"/>
    <property type="match status" value="1"/>
</dbReference>
<evidence type="ECO:0000256" key="4">
    <source>
        <dbReference type="ARBA" id="ARBA00022840"/>
    </source>
</evidence>
<dbReference type="GO" id="GO:0055052">
    <property type="term" value="C:ATP-binding cassette (ABC) transporter complex, substrate-binding subunit-containing"/>
    <property type="evidence" value="ECO:0007669"/>
    <property type="project" value="TreeGrafter"/>
</dbReference>
<sequence length="356" mass="38846">MSALDIRNVTKAYGPTTVLDDISLTAESNEFIAFLGPSGCGKTTLLRMIAGLETVDSGQIHIGGQRIDELAPGERGVAMVFQHYALYPHMTIRENMAFGLKNIKTSKTEIDARIGEAARILEIEAFLDKKPGQLSGGQKQRVAIGRAIVKKPDIFLFDEPLSNLDAALRMRTRLELAQLRRRLKATMILVTHDQVEAMTLADRIVVIHGRKIQQVGTPMEIYGRPANRFVASFVGSPPMNFLPVTVSGAKAVATLSDGTVFATAITNLPESRSWELGLRPEHVRVNDTGVSAKVEFVERLGERTLIYARLSDGTAITAEDVGLSRLNMGDEVHLSIDAQAAHLFDADGRGYHAETA</sequence>